<evidence type="ECO:0000313" key="3">
    <source>
        <dbReference type="Proteomes" id="UP000219338"/>
    </source>
</evidence>
<name>A0A284RSJ4_ARMOS</name>
<feature type="region of interest" description="Disordered" evidence="1">
    <location>
        <begin position="1"/>
        <end position="20"/>
    </location>
</feature>
<gene>
    <name evidence="2" type="ORF">ARMOST_15145</name>
</gene>
<evidence type="ECO:0000256" key="1">
    <source>
        <dbReference type="SAM" id="MobiDB-lite"/>
    </source>
</evidence>
<keyword evidence="3" id="KW-1185">Reference proteome</keyword>
<dbReference type="Proteomes" id="UP000219338">
    <property type="component" value="Unassembled WGS sequence"/>
</dbReference>
<reference evidence="3" key="1">
    <citation type="journal article" date="2017" name="Nat. Ecol. Evol.">
        <title>Genome expansion and lineage-specific genetic innovations in the forest pathogenic fungi Armillaria.</title>
        <authorList>
            <person name="Sipos G."/>
            <person name="Prasanna A.N."/>
            <person name="Walter M.C."/>
            <person name="O'Connor E."/>
            <person name="Balint B."/>
            <person name="Krizsan K."/>
            <person name="Kiss B."/>
            <person name="Hess J."/>
            <person name="Varga T."/>
            <person name="Slot J."/>
            <person name="Riley R."/>
            <person name="Boka B."/>
            <person name="Rigling D."/>
            <person name="Barry K."/>
            <person name="Lee J."/>
            <person name="Mihaltcheva S."/>
            <person name="LaButti K."/>
            <person name="Lipzen A."/>
            <person name="Waldron R."/>
            <person name="Moloney N.M."/>
            <person name="Sperisen C."/>
            <person name="Kredics L."/>
            <person name="Vagvoelgyi C."/>
            <person name="Patrignani A."/>
            <person name="Fitzpatrick D."/>
            <person name="Nagy I."/>
            <person name="Doyle S."/>
            <person name="Anderson J.B."/>
            <person name="Grigoriev I.V."/>
            <person name="Gueldener U."/>
            <person name="Muensterkoetter M."/>
            <person name="Nagy L.G."/>
        </authorList>
    </citation>
    <scope>NUCLEOTIDE SEQUENCE [LARGE SCALE GENOMIC DNA]</scope>
    <source>
        <strain evidence="3">C18/9</strain>
    </source>
</reference>
<sequence>MDPALFHTPSLKKAGTSGNNDMRASVFNIESTEHPLSAVVTVPGRFQRKALQPTHSHISRHLLDIHSQVPLMYEVTITTGPD</sequence>
<accession>A0A284RSJ4</accession>
<dbReference type="EMBL" id="FUEG01000015">
    <property type="protein sequence ID" value="SJL11737.1"/>
    <property type="molecule type" value="Genomic_DNA"/>
</dbReference>
<proteinExistence type="predicted"/>
<dbReference type="AlphaFoldDB" id="A0A284RSJ4"/>
<organism evidence="2 3">
    <name type="scientific">Armillaria ostoyae</name>
    <name type="common">Armillaria root rot fungus</name>
    <dbReference type="NCBI Taxonomy" id="47428"/>
    <lineage>
        <taxon>Eukaryota</taxon>
        <taxon>Fungi</taxon>
        <taxon>Dikarya</taxon>
        <taxon>Basidiomycota</taxon>
        <taxon>Agaricomycotina</taxon>
        <taxon>Agaricomycetes</taxon>
        <taxon>Agaricomycetidae</taxon>
        <taxon>Agaricales</taxon>
        <taxon>Marasmiineae</taxon>
        <taxon>Physalacriaceae</taxon>
        <taxon>Armillaria</taxon>
    </lineage>
</organism>
<protein>
    <submittedName>
        <fullName evidence="2">Uncharacterized protein</fullName>
    </submittedName>
</protein>
<evidence type="ECO:0000313" key="2">
    <source>
        <dbReference type="EMBL" id="SJL11737.1"/>
    </source>
</evidence>